<dbReference type="SUPFAM" id="SSF57850">
    <property type="entry name" value="RING/U-box"/>
    <property type="match status" value="1"/>
</dbReference>
<evidence type="ECO:0000256" key="7">
    <source>
        <dbReference type="ARBA" id="ARBA00022786"/>
    </source>
</evidence>
<evidence type="ECO:0000256" key="6">
    <source>
        <dbReference type="ARBA" id="ARBA00022771"/>
    </source>
</evidence>
<organism evidence="13 14">
    <name type="scientific">Myriangium duriaei CBS 260.36</name>
    <dbReference type="NCBI Taxonomy" id="1168546"/>
    <lineage>
        <taxon>Eukaryota</taxon>
        <taxon>Fungi</taxon>
        <taxon>Dikarya</taxon>
        <taxon>Ascomycota</taxon>
        <taxon>Pezizomycotina</taxon>
        <taxon>Dothideomycetes</taxon>
        <taxon>Dothideomycetidae</taxon>
        <taxon>Myriangiales</taxon>
        <taxon>Myriangiaceae</taxon>
        <taxon>Myriangium</taxon>
    </lineage>
</organism>
<evidence type="ECO:0000256" key="8">
    <source>
        <dbReference type="ARBA" id="ARBA00022833"/>
    </source>
</evidence>
<dbReference type="Proteomes" id="UP000799439">
    <property type="component" value="Unassembled WGS sequence"/>
</dbReference>
<feature type="compositionally biased region" description="Basic and acidic residues" evidence="11">
    <location>
        <begin position="22"/>
        <end position="38"/>
    </location>
</feature>
<name>A0A9P4ISU7_9PEZI</name>
<evidence type="ECO:0000256" key="3">
    <source>
        <dbReference type="ARBA" id="ARBA00008212"/>
    </source>
</evidence>
<comment type="pathway">
    <text evidence="2">Protein modification; protein sumoylation.</text>
</comment>
<feature type="compositionally biased region" description="Polar residues" evidence="11">
    <location>
        <begin position="276"/>
        <end position="285"/>
    </location>
</feature>
<feature type="region of interest" description="Disordered" evidence="11">
    <location>
        <begin position="248"/>
        <end position="313"/>
    </location>
</feature>
<comment type="similarity">
    <text evidence="3">Belongs to the NSE2 family.</text>
</comment>
<keyword evidence="4" id="KW-0808">Transferase</keyword>
<feature type="region of interest" description="Disordered" evidence="11">
    <location>
        <begin position="440"/>
        <end position="484"/>
    </location>
</feature>
<dbReference type="GO" id="GO:0000724">
    <property type="term" value="P:double-strand break repair via homologous recombination"/>
    <property type="evidence" value="ECO:0007669"/>
    <property type="project" value="InterPro"/>
</dbReference>
<dbReference type="AlphaFoldDB" id="A0A9P4ISU7"/>
<feature type="compositionally biased region" description="Low complexity" evidence="11">
    <location>
        <begin position="9"/>
        <end position="21"/>
    </location>
</feature>
<dbReference type="InterPro" id="IPR004181">
    <property type="entry name" value="Znf_MIZ"/>
</dbReference>
<sequence length="512" mass="56602">MPSVRSRPSGASGANTASSAARRVELPEYEPNEHPLTDKARLELAALKSKYPGNPLDQNLNDAIAMLSDTVAAVNDNYHVNVDALQSQRERVARMQEPSEQDQRRLEELQAALNTMQKEVDDLTKRLEDSVRRVIDTQYDVEYIHTTLNEVSAAAAKSSQPAPSQRRGANGDDDDESDEDQEEEEPTPMDTFTPTDPTSGTQRPTVPKPSAMFNETLQRKRDRYTAFSLAQRYANNNSYRQFRQLQHDAQHPAGDVPQPHQSTWFSDRPRAVPGETGTQPAATSENDNNDNNDNIPDPTNDNDFPLPTAPDEDSDEDIAVMRETISTKCPWTLKEFVHPVTSKKCPHSFEKSALDANLSNSNLRLAPADTPGLGEYSHLPGGGEGQVAFSPSSTRRRGAPGVQAVKCPIPGCDNLLTARDVQPDYVLMRKIARMQKAARLAEETDEDEVVEGEGQGQGPRRKKRRDGRSVYEIGSSDVEGGGEEVVEEVIGTARKRVVKGERRSTAGSQRYR</sequence>
<evidence type="ECO:0000256" key="10">
    <source>
        <dbReference type="SAM" id="Coils"/>
    </source>
</evidence>
<dbReference type="GO" id="GO:0016925">
    <property type="term" value="P:protein sumoylation"/>
    <property type="evidence" value="ECO:0007669"/>
    <property type="project" value="TreeGrafter"/>
</dbReference>
<feature type="region of interest" description="Disordered" evidence="11">
    <location>
        <begin position="378"/>
        <end position="402"/>
    </location>
</feature>
<accession>A0A9P4ISU7</accession>
<evidence type="ECO:0000313" key="14">
    <source>
        <dbReference type="Proteomes" id="UP000799439"/>
    </source>
</evidence>
<keyword evidence="7" id="KW-0833">Ubl conjugation pathway</keyword>
<dbReference type="InterPro" id="IPR013083">
    <property type="entry name" value="Znf_RING/FYVE/PHD"/>
</dbReference>
<comment type="subcellular location">
    <subcellularLocation>
        <location evidence="1">Nucleus</location>
    </subcellularLocation>
</comment>
<feature type="region of interest" description="Disordered" evidence="11">
    <location>
        <begin position="1"/>
        <end position="38"/>
    </location>
</feature>
<comment type="caution">
    <text evidence="13">The sequence shown here is derived from an EMBL/GenBank/DDBJ whole genome shotgun (WGS) entry which is preliminary data.</text>
</comment>
<keyword evidence="6" id="KW-0863">Zinc-finger</keyword>
<dbReference type="GO" id="GO:0005634">
    <property type="term" value="C:nucleus"/>
    <property type="evidence" value="ECO:0007669"/>
    <property type="project" value="UniProtKB-SubCell"/>
</dbReference>
<dbReference type="InterPro" id="IPR026846">
    <property type="entry name" value="Nse2(Mms21)"/>
</dbReference>
<dbReference type="OrthoDB" id="756301at2759"/>
<keyword evidence="5" id="KW-0479">Metal-binding</keyword>
<keyword evidence="9" id="KW-0539">Nucleus</keyword>
<gene>
    <name evidence="13" type="ORF">K461DRAFT_315402</name>
</gene>
<evidence type="ECO:0000256" key="5">
    <source>
        <dbReference type="ARBA" id="ARBA00022723"/>
    </source>
</evidence>
<feature type="compositionally biased region" description="Acidic residues" evidence="11">
    <location>
        <begin position="171"/>
        <end position="187"/>
    </location>
</feature>
<protein>
    <recommendedName>
        <fullName evidence="12">SP-RING-type domain-containing protein</fullName>
    </recommendedName>
</protein>
<dbReference type="PANTHER" id="PTHR21330">
    <property type="entry name" value="E3 SUMO-PROTEIN LIGASE NSE2"/>
    <property type="match status" value="1"/>
</dbReference>
<dbReference type="CDD" id="cd16651">
    <property type="entry name" value="SPL-RING_NSE2"/>
    <property type="match status" value="1"/>
</dbReference>
<feature type="compositionally biased region" description="Low complexity" evidence="11">
    <location>
        <begin position="289"/>
        <end position="303"/>
    </location>
</feature>
<evidence type="ECO:0000256" key="11">
    <source>
        <dbReference type="SAM" id="MobiDB-lite"/>
    </source>
</evidence>
<evidence type="ECO:0000256" key="1">
    <source>
        <dbReference type="ARBA" id="ARBA00004123"/>
    </source>
</evidence>
<evidence type="ECO:0000313" key="13">
    <source>
        <dbReference type="EMBL" id="KAF2149377.1"/>
    </source>
</evidence>
<dbReference type="GO" id="GO:0008270">
    <property type="term" value="F:zinc ion binding"/>
    <property type="evidence" value="ECO:0007669"/>
    <property type="project" value="UniProtKB-KW"/>
</dbReference>
<evidence type="ECO:0000256" key="4">
    <source>
        <dbReference type="ARBA" id="ARBA00022679"/>
    </source>
</evidence>
<dbReference type="PANTHER" id="PTHR21330:SF1">
    <property type="entry name" value="E3 SUMO-PROTEIN LIGASE NSE2"/>
    <property type="match status" value="1"/>
</dbReference>
<keyword evidence="14" id="KW-1185">Reference proteome</keyword>
<feature type="compositionally biased region" description="Low complexity" evidence="11">
    <location>
        <begin position="188"/>
        <end position="198"/>
    </location>
</feature>
<keyword evidence="8" id="KW-0862">Zinc</keyword>
<feature type="coiled-coil region" evidence="10">
    <location>
        <begin position="99"/>
        <end position="133"/>
    </location>
</feature>
<proteinExistence type="inferred from homology"/>
<feature type="region of interest" description="Disordered" evidence="11">
    <location>
        <begin position="152"/>
        <end position="218"/>
    </location>
</feature>
<dbReference type="Pfam" id="PF11789">
    <property type="entry name" value="zf-Nse"/>
    <property type="match status" value="1"/>
</dbReference>
<feature type="domain" description="SP-RING-type" evidence="12">
    <location>
        <begin position="316"/>
        <end position="413"/>
    </location>
</feature>
<dbReference type="GO" id="GO:0061665">
    <property type="term" value="F:SUMO ligase activity"/>
    <property type="evidence" value="ECO:0007669"/>
    <property type="project" value="TreeGrafter"/>
</dbReference>
<evidence type="ECO:0000256" key="9">
    <source>
        <dbReference type="ARBA" id="ARBA00023242"/>
    </source>
</evidence>
<reference evidence="13" key="1">
    <citation type="journal article" date="2020" name="Stud. Mycol.">
        <title>101 Dothideomycetes genomes: a test case for predicting lifestyles and emergence of pathogens.</title>
        <authorList>
            <person name="Haridas S."/>
            <person name="Albert R."/>
            <person name="Binder M."/>
            <person name="Bloem J."/>
            <person name="Labutti K."/>
            <person name="Salamov A."/>
            <person name="Andreopoulos B."/>
            <person name="Baker S."/>
            <person name="Barry K."/>
            <person name="Bills G."/>
            <person name="Bluhm B."/>
            <person name="Cannon C."/>
            <person name="Castanera R."/>
            <person name="Culley D."/>
            <person name="Daum C."/>
            <person name="Ezra D."/>
            <person name="Gonzalez J."/>
            <person name="Henrissat B."/>
            <person name="Kuo A."/>
            <person name="Liang C."/>
            <person name="Lipzen A."/>
            <person name="Lutzoni F."/>
            <person name="Magnuson J."/>
            <person name="Mondo S."/>
            <person name="Nolan M."/>
            <person name="Ohm R."/>
            <person name="Pangilinan J."/>
            <person name="Park H.-J."/>
            <person name="Ramirez L."/>
            <person name="Alfaro M."/>
            <person name="Sun H."/>
            <person name="Tritt A."/>
            <person name="Yoshinaga Y."/>
            <person name="Zwiers L.-H."/>
            <person name="Turgeon B."/>
            <person name="Goodwin S."/>
            <person name="Spatafora J."/>
            <person name="Crous P."/>
            <person name="Grigoriev I."/>
        </authorList>
    </citation>
    <scope>NUCLEOTIDE SEQUENCE</scope>
    <source>
        <strain evidence="13">CBS 260.36</strain>
    </source>
</reference>
<feature type="compositionally biased region" description="Low complexity" evidence="11">
    <location>
        <begin position="152"/>
        <end position="165"/>
    </location>
</feature>
<dbReference type="GO" id="GO:0030915">
    <property type="term" value="C:Smc5-Smc6 complex"/>
    <property type="evidence" value="ECO:0007669"/>
    <property type="project" value="InterPro"/>
</dbReference>
<keyword evidence="10" id="KW-0175">Coiled coil</keyword>
<evidence type="ECO:0000259" key="12">
    <source>
        <dbReference type="Pfam" id="PF11789"/>
    </source>
</evidence>
<dbReference type="Gene3D" id="3.30.40.10">
    <property type="entry name" value="Zinc/RING finger domain, C3HC4 (zinc finger)"/>
    <property type="match status" value="1"/>
</dbReference>
<dbReference type="EMBL" id="ML996091">
    <property type="protein sequence ID" value="KAF2149377.1"/>
    <property type="molecule type" value="Genomic_DNA"/>
</dbReference>
<evidence type="ECO:0000256" key="2">
    <source>
        <dbReference type="ARBA" id="ARBA00004718"/>
    </source>
</evidence>